<evidence type="ECO:0000259" key="4">
    <source>
        <dbReference type="PROSITE" id="PS50943"/>
    </source>
</evidence>
<dbReference type="PANTHER" id="PTHR40661:SF1">
    <property type="entry name" value="HTH CRO_C1-TYPE DOMAIN-CONTAINING PROTEIN"/>
    <property type="match status" value="1"/>
</dbReference>
<dbReference type="OrthoDB" id="2475196at2"/>
<evidence type="ECO:0000256" key="1">
    <source>
        <dbReference type="ARBA" id="ARBA00023015"/>
    </source>
</evidence>
<keyword evidence="2" id="KW-0238">DNA-binding</keyword>
<evidence type="ECO:0000256" key="3">
    <source>
        <dbReference type="ARBA" id="ARBA00023163"/>
    </source>
</evidence>
<keyword evidence="3" id="KW-0804">Transcription</keyword>
<dbReference type="PROSITE" id="PS50943">
    <property type="entry name" value="HTH_CROC1"/>
    <property type="match status" value="1"/>
</dbReference>
<dbReference type="Gene3D" id="1.10.260.40">
    <property type="entry name" value="lambda repressor-like DNA-binding domains"/>
    <property type="match status" value="1"/>
</dbReference>
<dbReference type="Proteomes" id="UP000195141">
    <property type="component" value="Chromosome"/>
</dbReference>
<dbReference type="EMBL" id="NGMM01000006">
    <property type="protein sequence ID" value="OTP12689.1"/>
    <property type="molecule type" value="Genomic_DNA"/>
</dbReference>
<reference evidence="6" key="3">
    <citation type="submission" date="2024-03" db="EMBL/GenBank/DDBJ databases">
        <title>The Genome Sequence of Enterococcus sp. DIV0242b.</title>
        <authorList>
            <consortium name="The Broad Institute Genomics Platform"/>
            <consortium name="The Broad Institute Microbial Omics Core"/>
            <consortium name="The Broad Institute Genomic Center for Infectious Diseases"/>
            <person name="Earl A."/>
            <person name="Manson A."/>
            <person name="Gilmore M."/>
            <person name="Schwartman J."/>
            <person name="Shea T."/>
            <person name="Abouelleil A."/>
            <person name="Cao P."/>
            <person name="Chapman S."/>
            <person name="Cusick C."/>
            <person name="Young S."/>
            <person name="Neafsey D."/>
            <person name="Nusbaum C."/>
            <person name="Birren B."/>
        </authorList>
    </citation>
    <scope>NUCLEOTIDE SEQUENCE</scope>
    <source>
        <strain evidence="6">9E7_DIV0242</strain>
    </source>
</reference>
<proteinExistence type="predicted"/>
<evidence type="ECO:0000313" key="6">
    <source>
        <dbReference type="EMBL" id="WYJ89584.1"/>
    </source>
</evidence>
<dbReference type="InterPro" id="IPR010982">
    <property type="entry name" value="Lambda_DNA-bd_dom_sf"/>
</dbReference>
<name>A0A242K276_9ENTE</name>
<evidence type="ECO:0000313" key="7">
    <source>
        <dbReference type="Proteomes" id="UP000195141"/>
    </source>
</evidence>
<protein>
    <recommendedName>
        <fullName evidence="4">HTH cro/C1-type domain-containing protein</fullName>
    </recommendedName>
</protein>
<dbReference type="Pfam" id="PF01381">
    <property type="entry name" value="HTH_3"/>
    <property type="match status" value="1"/>
</dbReference>
<evidence type="ECO:0000256" key="2">
    <source>
        <dbReference type="ARBA" id="ARBA00023125"/>
    </source>
</evidence>
<accession>A0A242K276</accession>
<reference evidence="6" key="2">
    <citation type="submission" date="2017-05" db="EMBL/GenBank/DDBJ databases">
        <authorList>
            <consortium name="The Broad Institute Genomics Platform"/>
            <consortium name="The Broad Institute Genomic Center for Infectious Diseases"/>
            <person name="Earl A."/>
            <person name="Manson A."/>
            <person name="Schwartman J."/>
            <person name="Gilmore M."/>
            <person name="Abouelleil A."/>
            <person name="Cao P."/>
            <person name="Chapman S."/>
            <person name="Cusick C."/>
            <person name="Shea T."/>
            <person name="Young S."/>
            <person name="Neafsey D."/>
            <person name="Nusbaum C."/>
            <person name="Birren B."/>
        </authorList>
    </citation>
    <scope>NUCLEOTIDE SEQUENCE</scope>
    <source>
        <strain evidence="6">9E7_DIV0242</strain>
    </source>
</reference>
<dbReference type="SMART" id="SM00530">
    <property type="entry name" value="HTH_XRE"/>
    <property type="match status" value="1"/>
</dbReference>
<dbReference type="AlphaFoldDB" id="A0A242K276"/>
<keyword evidence="7" id="KW-1185">Reference proteome</keyword>
<feature type="domain" description="HTH cro/C1-type" evidence="4">
    <location>
        <begin position="10"/>
        <end position="64"/>
    </location>
</feature>
<dbReference type="InterPro" id="IPR001387">
    <property type="entry name" value="Cro/C1-type_HTH"/>
</dbReference>
<dbReference type="GO" id="GO:0003677">
    <property type="term" value="F:DNA binding"/>
    <property type="evidence" value="ECO:0007669"/>
    <property type="project" value="UniProtKB-KW"/>
</dbReference>
<dbReference type="EMBL" id="CP147247">
    <property type="protein sequence ID" value="WYJ89584.1"/>
    <property type="molecule type" value="Genomic_DNA"/>
</dbReference>
<reference evidence="5" key="1">
    <citation type="submission" date="2017-05" db="EMBL/GenBank/DDBJ databases">
        <title>The Genome Sequence of Enterococcus sp. 9E7_DIV0242.</title>
        <authorList>
            <consortium name="The Broad Institute Genomics Platform"/>
            <consortium name="The Broad Institute Genomic Center for Infectious Diseases"/>
            <person name="Earl A."/>
            <person name="Manson A."/>
            <person name="Schwartman J."/>
            <person name="Gilmore M."/>
            <person name="Abouelleil A."/>
            <person name="Cao P."/>
            <person name="Chapman S."/>
            <person name="Cusick C."/>
            <person name="Shea T."/>
            <person name="Young S."/>
            <person name="Neafsey D."/>
            <person name="Nusbaum C."/>
            <person name="Birren B."/>
        </authorList>
    </citation>
    <scope>NUCLEOTIDE SEQUENCE [LARGE SCALE GENOMIC DNA]</scope>
    <source>
        <strain evidence="5">9E7_DIV0242</strain>
    </source>
</reference>
<dbReference type="RefSeq" id="WP_086350274.1">
    <property type="nucleotide sequence ID" value="NZ_CP147247.1"/>
</dbReference>
<keyword evidence="1" id="KW-0805">Transcription regulation</keyword>
<organism evidence="5">
    <name type="scientific">Candidatus Enterococcus clewellii</name>
    <dbReference type="NCBI Taxonomy" id="1834193"/>
    <lineage>
        <taxon>Bacteria</taxon>
        <taxon>Bacillati</taxon>
        <taxon>Bacillota</taxon>
        <taxon>Bacilli</taxon>
        <taxon>Lactobacillales</taxon>
        <taxon>Enterococcaceae</taxon>
        <taxon>Enterococcus</taxon>
    </lineage>
</organism>
<evidence type="ECO:0000313" key="5">
    <source>
        <dbReference type="EMBL" id="OTP12689.1"/>
    </source>
</evidence>
<dbReference type="SUPFAM" id="SSF47413">
    <property type="entry name" value="lambda repressor-like DNA-binding domains"/>
    <property type="match status" value="1"/>
</dbReference>
<gene>
    <name evidence="6" type="ORF">A5888_001306</name>
    <name evidence="5" type="ORF">A5888_003267</name>
</gene>
<sequence length="129" mass="14713">MKKVSFAERLRQALNARNMKQITLSEKSGVSRSLISAYLKGNYEAKQDNVYFLAQALDVNEAWLMGFEDVPMDRSPEQQIDDSLIDAASDFLLDNTNKYNDLLKKLVQLDNKDLIVVENLVDSLLKIKD</sequence>
<dbReference type="CDD" id="cd00093">
    <property type="entry name" value="HTH_XRE"/>
    <property type="match status" value="1"/>
</dbReference>
<dbReference type="PANTHER" id="PTHR40661">
    <property type="match status" value="1"/>
</dbReference>